<feature type="binding site" evidence="5">
    <location>
        <position position="188"/>
    </location>
    <ligand>
        <name>ATP</name>
        <dbReference type="ChEBI" id="CHEBI:30616"/>
    </ligand>
</feature>
<evidence type="ECO:0000313" key="8">
    <source>
        <dbReference type="EMBL" id="QQG35195.1"/>
    </source>
</evidence>
<dbReference type="Pfam" id="PF02222">
    <property type="entry name" value="ATP-grasp"/>
    <property type="match status" value="1"/>
</dbReference>
<dbReference type="Proteomes" id="UP000595362">
    <property type="component" value="Chromosome"/>
</dbReference>
<dbReference type="InterPro" id="IPR016185">
    <property type="entry name" value="PreATP-grasp_dom_sf"/>
</dbReference>
<comment type="function">
    <text evidence="5">Catalyzes the ATP-dependent conversion of 5-aminoimidazole ribonucleotide (AIR) and HCO(3)(-) to N5-carboxyaminoimidazole ribonucleotide (N5-CAIR).</text>
</comment>
<dbReference type="PANTHER" id="PTHR11609:SF5">
    <property type="entry name" value="PHOSPHORIBOSYLAMINOIMIDAZOLE CARBOXYLASE"/>
    <property type="match status" value="1"/>
</dbReference>
<evidence type="ECO:0000256" key="6">
    <source>
        <dbReference type="RuleBase" id="RU361200"/>
    </source>
</evidence>
<feature type="binding site" evidence="5">
    <location>
        <position position="211"/>
    </location>
    <ligand>
        <name>ATP</name>
        <dbReference type="ChEBI" id="CHEBI:30616"/>
    </ligand>
</feature>
<feature type="binding site" evidence="5">
    <location>
        <position position="104"/>
    </location>
    <ligand>
        <name>ATP</name>
        <dbReference type="ChEBI" id="CHEBI:30616"/>
    </ligand>
</feature>
<feature type="binding site" evidence="5">
    <location>
        <begin position="180"/>
        <end position="183"/>
    </location>
    <ligand>
        <name>ATP</name>
        <dbReference type="ChEBI" id="CHEBI:30616"/>
    </ligand>
</feature>
<dbReference type="Gene3D" id="3.30.470.20">
    <property type="entry name" value="ATP-grasp fold, B domain"/>
    <property type="match status" value="1"/>
</dbReference>
<dbReference type="PROSITE" id="PS50975">
    <property type="entry name" value="ATP_GRASP"/>
    <property type="match status" value="1"/>
</dbReference>
<dbReference type="HAMAP" id="MF_01928">
    <property type="entry name" value="PurK"/>
    <property type="match status" value="1"/>
</dbReference>
<sequence>MNLERKIVGILGGGQLGRMSALAAARLGIKVYIYCPEEDSPASQVAARTFIGAYEDKKKLKEFADSVDVISYEFENIPVETVRYLQKIKPVYPDDRLLEIAQHRPTEKKFLNDIGIATARWGVASKAADIDAVMSEMKIAHAILKTTRMGYDGKGQTKFVHGDDAKEAWKRLGGGELIIEELVDFVCEISVIIARDKLGQTAIYGPILNEHRHHILAKSTIPAPIPQEISDNARAMTRLLADAVDLVGVLALEMFITRDGHLLANEIAPRTHNSGHWTIDACAVSQFEQHIRTVAGMPVGTPARHSDAIMFNLIGMDAKKTSRWIEMKNACLHLYGKDEIKEGRKMGHVTILSPLKNPA</sequence>
<proteinExistence type="inferred from homology"/>
<dbReference type="Gene3D" id="3.40.50.20">
    <property type="match status" value="1"/>
</dbReference>
<dbReference type="EC" id="6.3.4.18" evidence="5 6"/>
<dbReference type="GO" id="GO:0006189">
    <property type="term" value="P:'de novo' IMP biosynthetic process"/>
    <property type="evidence" value="ECO:0007669"/>
    <property type="project" value="UniProtKB-UniRule"/>
</dbReference>
<feature type="binding site" evidence="5">
    <location>
        <begin position="150"/>
        <end position="156"/>
    </location>
    <ligand>
        <name>ATP</name>
        <dbReference type="ChEBI" id="CHEBI:30616"/>
    </ligand>
</feature>
<dbReference type="PANTHER" id="PTHR11609">
    <property type="entry name" value="PURINE BIOSYNTHESIS PROTEIN 6/7, PUR6/7"/>
    <property type="match status" value="1"/>
</dbReference>
<keyword evidence="4 5" id="KW-0067">ATP-binding</keyword>
<evidence type="ECO:0000256" key="2">
    <source>
        <dbReference type="ARBA" id="ARBA00022741"/>
    </source>
</evidence>
<feature type="binding site" evidence="5">
    <location>
        <position position="145"/>
    </location>
    <ligand>
        <name>ATP</name>
        <dbReference type="ChEBI" id="CHEBI:30616"/>
    </ligand>
</feature>
<dbReference type="FunFam" id="3.40.50.20:FF:000016">
    <property type="entry name" value="N5-carboxyaminoimidazole ribonucleotide synthase"/>
    <property type="match status" value="1"/>
</dbReference>
<evidence type="ECO:0000256" key="1">
    <source>
        <dbReference type="ARBA" id="ARBA00022598"/>
    </source>
</evidence>
<name>A0A7T5R0B3_9BACT</name>
<dbReference type="InterPro" id="IPR011054">
    <property type="entry name" value="Rudment_hybrid_motif"/>
</dbReference>
<comment type="catalytic activity">
    <reaction evidence="5 6">
        <text>5-amino-1-(5-phospho-beta-D-ribosyl)imidazole + hydrogencarbonate + ATP = 5-carboxyamino-1-(5-phospho-D-ribosyl)imidazole + ADP + phosphate + 2 H(+)</text>
        <dbReference type="Rhea" id="RHEA:19317"/>
        <dbReference type="ChEBI" id="CHEBI:15378"/>
        <dbReference type="ChEBI" id="CHEBI:17544"/>
        <dbReference type="ChEBI" id="CHEBI:30616"/>
        <dbReference type="ChEBI" id="CHEBI:43474"/>
        <dbReference type="ChEBI" id="CHEBI:58730"/>
        <dbReference type="ChEBI" id="CHEBI:137981"/>
        <dbReference type="ChEBI" id="CHEBI:456216"/>
        <dbReference type="EC" id="6.3.4.18"/>
    </reaction>
</comment>
<reference evidence="8 9" key="1">
    <citation type="submission" date="2020-07" db="EMBL/GenBank/DDBJ databases">
        <title>Huge and variable diversity of episymbiotic CPR bacteria and DPANN archaea in groundwater ecosystems.</title>
        <authorList>
            <person name="He C.Y."/>
            <person name="Keren R."/>
            <person name="Whittaker M."/>
            <person name="Farag I.F."/>
            <person name="Doudna J."/>
            <person name="Cate J.H.D."/>
            <person name="Banfield J.F."/>
        </authorList>
    </citation>
    <scope>NUCLEOTIDE SEQUENCE [LARGE SCALE GENOMIC DNA]</scope>
    <source>
        <strain evidence="8">NC_groundwater_70_Ag_B-0.1um_54_66</strain>
    </source>
</reference>
<dbReference type="GO" id="GO:0005524">
    <property type="term" value="F:ATP binding"/>
    <property type="evidence" value="ECO:0007669"/>
    <property type="project" value="UniProtKB-UniRule"/>
</dbReference>
<dbReference type="SUPFAM" id="SSF52440">
    <property type="entry name" value="PreATP-grasp domain"/>
    <property type="match status" value="1"/>
</dbReference>
<comment type="similarity">
    <text evidence="5 6">Belongs to the PurK/PurT family.</text>
</comment>
<dbReference type="NCBIfam" id="NF004679">
    <property type="entry name" value="PRK06019.1-5"/>
    <property type="match status" value="1"/>
</dbReference>
<keyword evidence="1 5" id="KW-0436">Ligase</keyword>
<evidence type="ECO:0000313" key="9">
    <source>
        <dbReference type="Proteomes" id="UP000595362"/>
    </source>
</evidence>
<organism evidence="8 9">
    <name type="scientific">Micavibrio aeruginosavorus</name>
    <dbReference type="NCBI Taxonomy" id="349221"/>
    <lineage>
        <taxon>Bacteria</taxon>
        <taxon>Pseudomonadati</taxon>
        <taxon>Bdellovibrionota</taxon>
        <taxon>Bdellovibrionia</taxon>
        <taxon>Bdellovibrionales</taxon>
        <taxon>Pseudobdellovibrionaceae</taxon>
        <taxon>Micavibrio</taxon>
    </lineage>
</organism>
<dbReference type="InterPro" id="IPR003135">
    <property type="entry name" value="ATP-grasp_carboxylate-amine"/>
</dbReference>
<accession>A0A7T5R0B3</accession>
<dbReference type="EMBL" id="CP066681">
    <property type="protein sequence ID" value="QQG35195.1"/>
    <property type="molecule type" value="Genomic_DNA"/>
</dbReference>
<dbReference type="UniPathway" id="UPA00074">
    <property type="reaction ID" value="UER00942"/>
</dbReference>
<evidence type="ECO:0000256" key="5">
    <source>
        <dbReference type="HAMAP-Rule" id="MF_01928"/>
    </source>
</evidence>
<evidence type="ECO:0000259" key="7">
    <source>
        <dbReference type="PROSITE" id="PS50975"/>
    </source>
</evidence>
<dbReference type="AlphaFoldDB" id="A0A7T5R0B3"/>
<dbReference type="InterPro" id="IPR005875">
    <property type="entry name" value="PurK"/>
</dbReference>
<dbReference type="SUPFAM" id="SSF51246">
    <property type="entry name" value="Rudiment single hybrid motif"/>
    <property type="match status" value="1"/>
</dbReference>
<dbReference type="Gene3D" id="3.30.1490.20">
    <property type="entry name" value="ATP-grasp fold, A domain"/>
    <property type="match status" value="1"/>
</dbReference>
<dbReference type="GO" id="GO:0034028">
    <property type="term" value="F:5-(carboxyamino)imidazole ribonucleotide synthase activity"/>
    <property type="evidence" value="ECO:0007669"/>
    <property type="project" value="UniProtKB-UniRule"/>
</dbReference>
<keyword evidence="3 5" id="KW-0658">Purine biosynthesis</keyword>
<dbReference type="Pfam" id="PF17769">
    <property type="entry name" value="PurK_C"/>
    <property type="match status" value="1"/>
</dbReference>
<dbReference type="NCBIfam" id="TIGR01161">
    <property type="entry name" value="purK"/>
    <property type="match status" value="1"/>
</dbReference>
<dbReference type="InterPro" id="IPR054350">
    <property type="entry name" value="PurT/PurK_preATP-grasp"/>
</dbReference>
<keyword evidence="2 5" id="KW-0547">Nucleotide-binding</keyword>
<comment type="pathway">
    <text evidence="5 6">Purine metabolism; IMP biosynthesis via de novo pathway; 5-amino-1-(5-phospho-D-ribosyl)imidazole-4-carboxylate from 5-amino-1-(5-phospho-D-ribosyl)imidazole (N5-CAIR route): step 1/2.</text>
</comment>
<evidence type="ECO:0000256" key="3">
    <source>
        <dbReference type="ARBA" id="ARBA00022755"/>
    </source>
</evidence>
<feature type="domain" description="ATP-grasp" evidence="7">
    <location>
        <begin position="108"/>
        <end position="295"/>
    </location>
</feature>
<protein>
    <recommendedName>
        <fullName evidence="5 6">N5-carboxyaminoimidazole ribonucleotide synthase</fullName>
        <shortName evidence="5 6">N5-CAIR synthase</shortName>
        <ecNumber evidence="5 6">6.3.4.18</ecNumber>
    </recommendedName>
    <alternativeName>
        <fullName evidence="5 6">5-(carboxyamino)imidazole ribonucleotide synthetase</fullName>
    </alternativeName>
</protein>
<dbReference type="GO" id="GO:0004638">
    <property type="term" value="F:phosphoribosylaminoimidazole carboxylase activity"/>
    <property type="evidence" value="ECO:0007669"/>
    <property type="project" value="InterPro"/>
</dbReference>
<feature type="binding site" evidence="5">
    <location>
        <begin position="265"/>
        <end position="266"/>
    </location>
    <ligand>
        <name>ATP</name>
        <dbReference type="ChEBI" id="CHEBI:30616"/>
    </ligand>
</feature>
<dbReference type="NCBIfam" id="NF004676">
    <property type="entry name" value="PRK06019.1-2"/>
    <property type="match status" value="1"/>
</dbReference>
<dbReference type="InterPro" id="IPR040686">
    <property type="entry name" value="PurK_C"/>
</dbReference>
<evidence type="ECO:0000256" key="4">
    <source>
        <dbReference type="ARBA" id="ARBA00022840"/>
    </source>
</evidence>
<comment type="function">
    <text evidence="6">Catalyzes the ATP-dependent conversion of 5-aminoimidazole ribonucleotide (AIR) and HCO(3)- to N5-carboxyaminoimidazole ribonucleotide (N5-CAIR).</text>
</comment>
<dbReference type="Pfam" id="PF22660">
    <property type="entry name" value="RS_preATP-grasp-like"/>
    <property type="match status" value="1"/>
</dbReference>
<dbReference type="InterPro" id="IPR013815">
    <property type="entry name" value="ATP_grasp_subdomain_1"/>
</dbReference>
<dbReference type="SUPFAM" id="SSF56059">
    <property type="entry name" value="Glutathione synthetase ATP-binding domain-like"/>
    <property type="match status" value="1"/>
</dbReference>
<gene>
    <name evidence="5 6" type="primary">purK</name>
    <name evidence="8" type="ORF">HYS17_06380</name>
</gene>
<dbReference type="GO" id="GO:0046872">
    <property type="term" value="F:metal ion binding"/>
    <property type="evidence" value="ECO:0007669"/>
    <property type="project" value="InterPro"/>
</dbReference>
<comment type="subunit">
    <text evidence="5 6">Homodimer.</text>
</comment>
<dbReference type="GO" id="GO:0005829">
    <property type="term" value="C:cytosol"/>
    <property type="evidence" value="ECO:0007669"/>
    <property type="project" value="TreeGrafter"/>
</dbReference>
<dbReference type="InterPro" id="IPR011761">
    <property type="entry name" value="ATP-grasp"/>
</dbReference>